<dbReference type="Pfam" id="PF07470">
    <property type="entry name" value="Glyco_hydro_88"/>
    <property type="match status" value="1"/>
</dbReference>
<dbReference type="Gene3D" id="1.50.10.10">
    <property type="match status" value="1"/>
</dbReference>
<dbReference type="EMBL" id="JBHUKY010000064">
    <property type="protein sequence ID" value="MFD2413355.1"/>
    <property type="molecule type" value="Genomic_DNA"/>
</dbReference>
<evidence type="ECO:0000313" key="4">
    <source>
        <dbReference type="Proteomes" id="UP001597448"/>
    </source>
</evidence>
<dbReference type="RefSeq" id="WP_209993644.1">
    <property type="nucleotide sequence ID" value="NZ_JBHSVQ010000001.1"/>
</dbReference>
<sequence length="387" mass="43882">MNWINTLSKFEPGVDPISVSLRRNVVDRAVRQARQQLTRLASLPPSEEIRLPYVTHHGKYILGDKWSSGFFIGLLYRLYQLTGDPIYLEEADHWIGLIEPYKNQGDYQDIGFLFYYSYALGYELTGKEAYKATALEAADHLFDSQLPGGYLECNWLPEGKHYAGIDSMMNIRLWLWASRVTGEKRYHTAAMESARITSEAMMREDGFTYEYMRMNPFTGAAEQPYNKNARFGTESVWARGHTWALYGAVQLYVLNREEEWRHKVQQLSAFYLSHVCTDGVPAWDLMLSGEDTALKDASAAAIACSAFFQFAAALSNQDPLRQPILQHAERILDTLTSAEYAPLGPDHEGVLVHASSPLHIVQTAGESQIWGDYFLLEALYYALEVGS</sequence>
<name>A0ABW5FEA9_9BACL</name>
<dbReference type="PANTHER" id="PTHR36845:SF1">
    <property type="entry name" value="HYDROLASE, PUTATIVE (AFU_ORTHOLOGUE AFUA_7G05090)-RELATED"/>
    <property type="match status" value="1"/>
</dbReference>
<reference evidence="4" key="1">
    <citation type="journal article" date="2019" name="Int. J. Syst. Evol. Microbiol.">
        <title>The Global Catalogue of Microorganisms (GCM) 10K type strain sequencing project: providing services to taxonomists for standard genome sequencing and annotation.</title>
        <authorList>
            <consortium name="The Broad Institute Genomics Platform"/>
            <consortium name="The Broad Institute Genome Sequencing Center for Infectious Disease"/>
            <person name="Wu L."/>
            <person name="Ma J."/>
        </authorList>
    </citation>
    <scope>NUCLEOTIDE SEQUENCE [LARGE SCALE GENOMIC DNA]</scope>
    <source>
        <strain evidence="4">CCM 8725</strain>
    </source>
</reference>
<proteinExistence type="inferred from homology"/>
<organism evidence="3 4">
    <name type="scientific">Paenibacillus rhizoplanae</name>
    <dbReference type="NCBI Taxonomy" id="1917181"/>
    <lineage>
        <taxon>Bacteria</taxon>
        <taxon>Bacillati</taxon>
        <taxon>Bacillota</taxon>
        <taxon>Bacilli</taxon>
        <taxon>Bacillales</taxon>
        <taxon>Paenibacillaceae</taxon>
        <taxon>Paenibacillus</taxon>
    </lineage>
</organism>
<dbReference type="InterPro" id="IPR012341">
    <property type="entry name" value="6hp_glycosidase-like_sf"/>
</dbReference>
<dbReference type="InterPro" id="IPR010905">
    <property type="entry name" value="Glyco_hydro_88"/>
</dbReference>
<dbReference type="InterPro" id="IPR052369">
    <property type="entry name" value="UG_Glycosaminoglycan_Hydrolase"/>
</dbReference>
<comment type="caution">
    <text evidence="3">The sequence shown here is derived from an EMBL/GenBank/DDBJ whole genome shotgun (WGS) entry which is preliminary data.</text>
</comment>
<keyword evidence="4" id="KW-1185">Reference proteome</keyword>
<dbReference type="InterPro" id="IPR008928">
    <property type="entry name" value="6-hairpin_glycosidase_sf"/>
</dbReference>
<dbReference type="GO" id="GO:0016787">
    <property type="term" value="F:hydrolase activity"/>
    <property type="evidence" value="ECO:0007669"/>
    <property type="project" value="UniProtKB-KW"/>
</dbReference>
<evidence type="ECO:0000313" key="3">
    <source>
        <dbReference type="EMBL" id="MFD2413355.1"/>
    </source>
</evidence>
<gene>
    <name evidence="3" type="ORF">ACFSX3_26070</name>
</gene>
<dbReference type="PANTHER" id="PTHR36845">
    <property type="entry name" value="HYDROLASE, PUTATIVE (AFU_ORTHOLOGUE AFUA_7G05090)-RELATED"/>
    <property type="match status" value="1"/>
</dbReference>
<comment type="similarity">
    <text evidence="2">Belongs to the glycosyl hydrolase 88 family.</text>
</comment>
<evidence type="ECO:0000256" key="2">
    <source>
        <dbReference type="ARBA" id="ARBA00038358"/>
    </source>
</evidence>
<dbReference type="SUPFAM" id="SSF48208">
    <property type="entry name" value="Six-hairpin glycosidases"/>
    <property type="match status" value="1"/>
</dbReference>
<keyword evidence="1 3" id="KW-0378">Hydrolase</keyword>
<dbReference type="Proteomes" id="UP001597448">
    <property type="component" value="Unassembled WGS sequence"/>
</dbReference>
<protein>
    <submittedName>
        <fullName evidence="3">Glycoside hydrolase family 88 protein</fullName>
    </submittedName>
</protein>
<evidence type="ECO:0000256" key="1">
    <source>
        <dbReference type="ARBA" id="ARBA00022801"/>
    </source>
</evidence>
<accession>A0ABW5FEA9</accession>